<dbReference type="Proteomes" id="UP000007947">
    <property type="component" value="Chromosome"/>
</dbReference>
<dbReference type="AlphaFoldDB" id="F5XMW2"/>
<name>F5XMW2_MICPN</name>
<organism evidence="1 2">
    <name type="scientific">Microlunatus phosphovorus (strain ATCC 700054 / DSM 10555 / JCM 9379 / NBRC 101784 / NCIMB 13414 / VKM Ac-1990 / NM-1)</name>
    <dbReference type="NCBI Taxonomy" id="1032480"/>
    <lineage>
        <taxon>Bacteria</taxon>
        <taxon>Bacillati</taxon>
        <taxon>Actinomycetota</taxon>
        <taxon>Actinomycetes</taxon>
        <taxon>Propionibacteriales</taxon>
        <taxon>Propionibacteriaceae</taxon>
        <taxon>Microlunatus</taxon>
    </lineage>
</organism>
<keyword evidence="2" id="KW-1185">Reference proteome</keyword>
<dbReference type="eggNOG" id="ENOG5034AUV">
    <property type="taxonomic scope" value="Bacteria"/>
</dbReference>
<protein>
    <submittedName>
        <fullName evidence="1">Uncharacterized protein</fullName>
    </submittedName>
</protein>
<dbReference type="STRING" id="1032480.MLP_10210"/>
<accession>F5XMW2</accession>
<dbReference type="KEGG" id="mph:MLP_10210"/>
<evidence type="ECO:0000313" key="2">
    <source>
        <dbReference type="Proteomes" id="UP000007947"/>
    </source>
</evidence>
<dbReference type="HOGENOM" id="CLU_972583_0_0_11"/>
<reference evidence="1 2" key="1">
    <citation type="submission" date="2011-05" db="EMBL/GenBank/DDBJ databases">
        <title>Whole genome sequence of Microlunatus phosphovorus NM-1.</title>
        <authorList>
            <person name="Hosoyama A."/>
            <person name="Sasaki K."/>
            <person name="Harada T."/>
            <person name="Igarashi R."/>
            <person name="Kawakoshi A."/>
            <person name="Sasagawa M."/>
            <person name="Fukada J."/>
            <person name="Nakamura S."/>
            <person name="Katano Y."/>
            <person name="Hanada S."/>
            <person name="Kamagata Y."/>
            <person name="Nakamura N."/>
            <person name="Yamazaki S."/>
            <person name="Fujita N."/>
        </authorList>
    </citation>
    <scope>NUCLEOTIDE SEQUENCE [LARGE SCALE GENOMIC DNA]</scope>
    <source>
        <strain evidence="2">ATCC 700054 / DSM 10555 / JCM 9379 / NBRC 101784 / NCIMB 13414 / VKM Ac-1990 / NM-1</strain>
    </source>
</reference>
<evidence type="ECO:0000313" key="1">
    <source>
        <dbReference type="EMBL" id="BAK34035.1"/>
    </source>
</evidence>
<proteinExistence type="predicted"/>
<sequence>MERLIRILICLADDDRGRGVPIVTLLRMADLDEDTEAARVQLRRDLTILRRGGWDIENVAGEGEDGRYLLRARDNRLALLLTPGERAALGSLLYLNDIDRVIPPPSLGRLVHAVQDRSLVRCSYAGRRRVLHPDQLYVTTSGWVLAARMAVDEPAKEYVIAWMDGLRIDRPGTAAAAIMRPTERLDPMHWQLDPPMTVRLAVVTPFVADVLVQFPAATVVPPSADTAPESTADDEPPETVVELVVTNQATFRSRLYALGLRVRVLEPATLVTEIAMNLQAVVESGG</sequence>
<gene>
    <name evidence="1" type="ordered locus">MLP_10210</name>
</gene>
<dbReference type="EMBL" id="AP012204">
    <property type="protein sequence ID" value="BAK34035.1"/>
    <property type="molecule type" value="Genomic_DNA"/>
</dbReference>